<dbReference type="RefSeq" id="WP_232510451.1">
    <property type="nucleotide sequence ID" value="NZ_AP014598.1"/>
</dbReference>
<gene>
    <name evidence="1" type="ORF">PIOMA14_II_0349</name>
</gene>
<reference evidence="1 2" key="1">
    <citation type="journal article" date="2016" name="DNA Res.">
        <title>The complete genome sequencing of Prevotella intermedia strain OMA14 and a subsequent fine-scale, intra-species genomic comparison reveal an unusual amplification of conjugative and mobile transposons and identify a novel Prevotella-lineage-specific repeat.</title>
        <authorList>
            <person name="Naito M."/>
            <person name="Ogura Y."/>
            <person name="Itoh T."/>
            <person name="Shoji M."/>
            <person name="Okamoto M."/>
            <person name="Hayashi T."/>
            <person name="Nakayama K."/>
        </authorList>
    </citation>
    <scope>NUCLEOTIDE SEQUENCE [LARGE SCALE GENOMIC DNA]</scope>
    <source>
        <strain evidence="1 2">OMA14</strain>
    </source>
</reference>
<evidence type="ECO:0000313" key="1">
    <source>
        <dbReference type="EMBL" id="BAU18854.1"/>
    </source>
</evidence>
<proteinExistence type="predicted"/>
<organism evidence="1 2">
    <name type="scientific">Prevotella intermedia</name>
    <dbReference type="NCBI Taxonomy" id="28131"/>
    <lineage>
        <taxon>Bacteria</taxon>
        <taxon>Pseudomonadati</taxon>
        <taxon>Bacteroidota</taxon>
        <taxon>Bacteroidia</taxon>
        <taxon>Bacteroidales</taxon>
        <taxon>Prevotellaceae</taxon>
        <taxon>Prevotella</taxon>
    </lineage>
</organism>
<dbReference type="EMBL" id="AP014598">
    <property type="protein sequence ID" value="BAU18854.1"/>
    <property type="molecule type" value="Genomic_DNA"/>
</dbReference>
<dbReference type="Proteomes" id="UP000217431">
    <property type="component" value="Chromosome II"/>
</dbReference>
<protein>
    <submittedName>
        <fullName evidence="1">Uncharacterized protein</fullName>
    </submittedName>
</protein>
<evidence type="ECO:0000313" key="2">
    <source>
        <dbReference type="Proteomes" id="UP000217431"/>
    </source>
</evidence>
<name>A0A0S3UMY7_PREIN</name>
<sequence length="301" mass="35156">MKYIKQFEMRRIYTLLFVVVATCISNAGILKTSENIPLEDSYFTTTSCDEKLKNLIISCHNFKTPFNKKDIHAEIEEEMSDGIYRVRLFVYSNGENSTSSIGWIILDTKKNILKNISLDPESPVILKYNKDFYKDYLENCLDKKVSSSIATNYDKIPIIHFPFEYSYDFINDLTGTMHVNKTIMPFISTLVDSDTDLGNCCIARLPSTNHYHYLLIFASDHVGERRFFLCILNNKYKLIDRLLIYKAKNISWKGRIVNSYLHYIITGSNKIILKEMIARPNKDIVIKKKEYIFVDGKFRLY</sequence>
<accession>A0A0S3UMY7</accession>
<dbReference type="AlphaFoldDB" id="A0A0S3UMY7"/>